<keyword evidence="5" id="KW-1185">Reference proteome</keyword>
<sequence>MNQTNSPERTLTIDGARIDGIADFYAEINRVFMAQEDWELGVSLDAVDDMLYGGYGAAQGNAPVRLRWLNAEHSRTRLDIAATRAHYLDKLARPDTFNHQHWLGVLHALEAGQGPTYFEQICQVIAGHPHFTLELA</sequence>
<dbReference type="InterPro" id="IPR000468">
    <property type="entry name" value="Barstar"/>
</dbReference>
<dbReference type="KEGG" id="odi:ODI_R1318"/>
<comment type="similarity">
    <text evidence="1">Belongs to the barstar family.</text>
</comment>
<reference evidence="4 5" key="2">
    <citation type="submission" date="2017-08" db="EMBL/GenBank/DDBJ databases">
        <authorList>
            <person name="de Groot N.N."/>
        </authorList>
    </citation>
    <scope>NUCLEOTIDE SEQUENCE [LARGE SCALE GENOMIC DNA]</scope>
    <source>
        <strain evidence="4">Orrdi1</strain>
    </source>
</reference>
<dbReference type="Pfam" id="PF01337">
    <property type="entry name" value="Barstar"/>
    <property type="match status" value="1"/>
</dbReference>
<evidence type="ECO:0000313" key="4">
    <source>
        <dbReference type="EMBL" id="SOE48234.1"/>
    </source>
</evidence>
<feature type="domain" description="Barstar (barnase inhibitor)" evidence="2">
    <location>
        <begin position="9"/>
        <end position="81"/>
    </location>
</feature>
<dbReference type="OrthoDB" id="4793808at2"/>
<evidence type="ECO:0000256" key="1">
    <source>
        <dbReference type="ARBA" id="ARBA00006845"/>
    </source>
</evidence>
<dbReference type="AlphaFoldDB" id="A0A1C3K7U3"/>
<dbReference type="EMBL" id="LT907988">
    <property type="protein sequence ID" value="SOE48234.1"/>
    <property type="molecule type" value="Genomic_DNA"/>
</dbReference>
<dbReference type="InterPro" id="IPR035905">
    <property type="entry name" value="Barstar-like_sf"/>
</dbReference>
<name>A0A1C3K7U3_9BURK</name>
<organism evidence="3 5">
    <name type="scientific">Orrella dioscoreae</name>
    <dbReference type="NCBI Taxonomy" id="1851544"/>
    <lineage>
        <taxon>Bacteria</taxon>
        <taxon>Pseudomonadati</taxon>
        <taxon>Pseudomonadota</taxon>
        <taxon>Betaproteobacteria</taxon>
        <taxon>Burkholderiales</taxon>
        <taxon>Alcaligenaceae</taxon>
        <taxon>Orrella</taxon>
    </lineage>
</organism>
<dbReference type="EMBL" id="FLRC01000054">
    <property type="protein sequence ID" value="SBT27465.1"/>
    <property type="molecule type" value="Genomic_DNA"/>
</dbReference>
<dbReference type="RefSeq" id="WP_067759140.1">
    <property type="nucleotide sequence ID" value="NZ_LT907988.1"/>
</dbReference>
<dbReference type="SUPFAM" id="SSF52038">
    <property type="entry name" value="Barstar-related"/>
    <property type="match status" value="1"/>
</dbReference>
<dbReference type="STRING" id="1851544.ODI_02367"/>
<dbReference type="Proteomes" id="UP000078558">
    <property type="component" value="Chromosome I"/>
</dbReference>
<dbReference type="Gene3D" id="3.30.370.10">
    <property type="entry name" value="Barstar-like"/>
    <property type="match status" value="1"/>
</dbReference>
<evidence type="ECO:0000313" key="5">
    <source>
        <dbReference type="Proteomes" id="UP000078558"/>
    </source>
</evidence>
<gene>
    <name evidence="3" type="ORF">ODI_02367</name>
    <name evidence="4" type="ORF">ODI_R1318</name>
</gene>
<accession>A0A1C3K7U3</accession>
<proteinExistence type="inferred from homology"/>
<protein>
    <recommendedName>
        <fullName evidence="2">Barstar (barnase inhibitor) domain-containing protein</fullName>
    </recommendedName>
</protein>
<evidence type="ECO:0000313" key="3">
    <source>
        <dbReference type="EMBL" id="SBT27465.1"/>
    </source>
</evidence>
<evidence type="ECO:0000259" key="2">
    <source>
        <dbReference type="Pfam" id="PF01337"/>
    </source>
</evidence>
<reference evidence="3 5" key="1">
    <citation type="submission" date="2016-06" db="EMBL/GenBank/DDBJ databases">
        <authorList>
            <person name="Kjaerup R.B."/>
            <person name="Dalgaard T.S."/>
            <person name="Juul-Madsen H.R."/>
        </authorList>
    </citation>
    <scope>NUCLEOTIDE SEQUENCE [LARGE SCALE GENOMIC DNA]</scope>
    <source>
        <strain evidence="3">Orrdi1</strain>
    </source>
</reference>